<sequence>MELQGYVLTRGAENDASYTVVVILAPTRPSGFVIQPKRQAMKDPDVTSPLQDVE</sequence>
<evidence type="ECO:0000313" key="2">
    <source>
        <dbReference type="Proteomes" id="UP000015530"/>
    </source>
</evidence>
<proteinExistence type="predicted"/>
<dbReference type="AlphaFoldDB" id="T0KZK8"/>
<organism evidence="1 2">
    <name type="scientific">Colletotrichum gloeosporioides (strain Cg-14)</name>
    <name type="common">Anthracnose fungus</name>
    <name type="synonym">Glomerella cingulata</name>
    <dbReference type="NCBI Taxonomy" id="1237896"/>
    <lineage>
        <taxon>Eukaryota</taxon>
        <taxon>Fungi</taxon>
        <taxon>Dikarya</taxon>
        <taxon>Ascomycota</taxon>
        <taxon>Pezizomycotina</taxon>
        <taxon>Sordariomycetes</taxon>
        <taxon>Hypocreomycetidae</taxon>
        <taxon>Glomerellales</taxon>
        <taxon>Glomerellaceae</taxon>
        <taxon>Colletotrichum</taxon>
        <taxon>Colletotrichum gloeosporioides species complex</taxon>
    </lineage>
</organism>
<protein>
    <submittedName>
        <fullName evidence="1">Uncharacterized protein</fullName>
    </submittedName>
</protein>
<name>T0KZK8_COLGC</name>
<comment type="caution">
    <text evidence="1">The sequence shown here is derived from an EMBL/GenBank/DDBJ whole genome shotgun (WGS) entry which is preliminary data.</text>
</comment>
<accession>T0KZK8</accession>
<dbReference type="HOGENOM" id="CLU_3050194_0_0_1"/>
<reference evidence="2" key="1">
    <citation type="journal article" date="2013" name="Mol. Plant Microbe Interact.">
        <title>Global aspects of pacC regulation of pathogenicity genes in Colletotrichum gloeosporioides as revealed by transcriptome analysis.</title>
        <authorList>
            <person name="Alkan N."/>
            <person name="Meng X."/>
            <person name="Friedlander G."/>
            <person name="Reuveni E."/>
            <person name="Sukno S."/>
            <person name="Sherman A."/>
            <person name="Thon M."/>
            <person name="Fluhr R."/>
            <person name="Prusky D."/>
        </authorList>
    </citation>
    <scope>NUCLEOTIDE SEQUENCE [LARGE SCALE GENOMIC DNA]</scope>
    <source>
        <strain evidence="2">Cg-14</strain>
    </source>
</reference>
<dbReference type="EMBL" id="AMYD01000447">
    <property type="protein sequence ID" value="EQB57649.1"/>
    <property type="molecule type" value="Genomic_DNA"/>
</dbReference>
<dbReference type="Proteomes" id="UP000015530">
    <property type="component" value="Unassembled WGS sequence"/>
</dbReference>
<gene>
    <name evidence="1" type="ORF">CGLO_02198</name>
</gene>
<evidence type="ECO:0000313" key="1">
    <source>
        <dbReference type="EMBL" id="EQB57649.1"/>
    </source>
</evidence>